<dbReference type="Pfam" id="PF16367">
    <property type="entry name" value="RRM_7"/>
    <property type="match status" value="1"/>
</dbReference>
<feature type="region of interest" description="Disordered" evidence="5">
    <location>
        <begin position="69"/>
        <end position="89"/>
    </location>
</feature>
<dbReference type="FunFam" id="3.30.70.330:FF:000054">
    <property type="entry name" value="Cytoplasmic polyadenylation element-binding protein 1"/>
    <property type="match status" value="1"/>
</dbReference>
<dbReference type="GO" id="GO:0003730">
    <property type="term" value="F:mRNA 3'-UTR binding"/>
    <property type="evidence" value="ECO:0007669"/>
    <property type="project" value="InterPro"/>
</dbReference>
<keyword evidence="3" id="KW-0810">Translation regulation</keyword>
<proteinExistence type="inferred from homology"/>
<feature type="compositionally biased region" description="Low complexity" evidence="5">
    <location>
        <begin position="136"/>
        <end position="158"/>
    </location>
</feature>
<dbReference type="GO" id="GO:0005634">
    <property type="term" value="C:nucleus"/>
    <property type="evidence" value="ECO:0007669"/>
    <property type="project" value="TreeGrafter"/>
</dbReference>
<evidence type="ECO:0000256" key="5">
    <source>
        <dbReference type="SAM" id="MobiDB-lite"/>
    </source>
</evidence>
<keyword evidence="2" id="KW-0677">Repeat</keyword>
<evidence type="ECO:0000256" key="4">
    <source>
        <dbReference type="ARBA" id="ARBA00022884"/>
    </source>
</evidence>
<gene>
    <name evidence="6" type="ORF">CTOB1V02_LOCUS4789</name>
</gene>
<evidence type="ECO:0000256" key="1">
    <source>
        <dbReference type="ARBA" id="ARBA00010347"/>
    </source>
</evidence>
<dbReference type="Pfam" id="PF16366">
    <property type="entry name" value="CEBP_ZZ"/>
    <property type="match status" value="1"/>
</dbReference>
<dbReference type="GO" id="GO:0043005">
    <property type="term" value="C:neuron projection"/>
    <property type="evidence" value="ECO:0007669"/>
    <property type="project" value="TreeGrafter"/>
</dbReference>
<evidence type="ECO:0000256" key="2">
    <source>
        <dbReference type="ARBA" id="ARBA00022737"/>
    </source>
</evidence>
<keyword evidence="4" id="KW-0694">RNA-binding</keyword>
<dbReference type="InterPro" id="IPR032296">
    <property type="entry name" value="CEBP_ZZ"/>
</dbReference>
<dbReference type="EMBL" id="OB660958">
    <property type="protein sequence ID" value="CAD7226875.1"/>
    <property type="molecule type" value="Genomic_DNA"/>
</dbReference>
<feature type="compositionally biased region" description="Polar residues" evidence="5">
    <location>
        <begin position="69"/>
        <end position="86"/>
    </location>
</feature>
<dbReference type="InterPro" id="IPR034819">
    <property type="entry name" value="CPEB"/>
</dbReference>
<dbReference type="GO" id="GO:0000900">
    <property type="term" value="F:mRNA regulatory element binding translation repressor activity"/>
    <property type="evidence" value="ECO:0007669"/>
    <property type="project" value="TreeGrafter"/>
</dbReference>
<protein>
    <submittedName>
        <fullName evidence="6">Uncharacterized protein</fullName>
    </submittedName>
</protein>
<sequence>MKIVASDKGKGTSCSDFRRDGRTVGSDEAHAARFIHFTSFLFSSVDLPPAHIASQASFAGLLPSWTEISSDSVTSPSTVNQRNGDSASGVETGFEITKELKQLLDSNANSDPSCLAIPGILRKPSMSSALDDSERGGVTVSSSGSPGHGSKQGSSHSGDPGGRRGSFMQTSRGDDASLNELLGLAIPGAPSYGQGREGAYGGSAPTNLQVSSLHLMHNGNGDSFGSSYGSGNGHKQSRSYGGESPLTKLFCDSGNYSMSPGTGVAGTGHRYSFSGTNGGGSGGQGYYPSNVTPMLKDSIPMTGTGSNSSVRGSTSSPMSSSISHGSLGCSPPKQARLTSLSLHDRSLRSMTPPTTPSAQQHGRIGTIQEENQLAENQLAELMAQLGVGNYGSGGQLPTPPALAGASSSSAHRALMAAAGAGGSAPGLVTPLVYSPADWNTLQALVTPIPTDPQSLEQAARLYRNAAHYYDATCTWSGQLPLQVHRNPSYSCKVFVGGVPWDVMETTLTQAFRQFGDVKVEWPGKDGDSAQPKGYVYLLFETECQVKNLLNACTHEFSNGGNYYYKINARRLRSREGSFQVQIIPWVIEDSNFVRHPASRLDPQKTVFVGALHGMLTAEALAIIMDDLFSGVLYAGIDTDKHKYPIGSGRVTFNNHKSYMRAVAAAFIEIKTPRFTKKVQVDPYLEDSLCSVCGTMQGPYFCRDLTCFKYFCRSCWTWQHTLESLRHHRPLMRKSKHNGPVLPNIPQHY</sequence>
<evidence type="ECO:0000313" key="6">
    <source>
        <dbReference type="EMBL" id="CAD7226875.1"/>
    </source>
</evidence>
<dbReference type="InterPro" id="IPR032292">
    <property type="entry name" value="CEBP1_N"/>
</dbReference>
<dbReference type="SUPFAM" id="SSF54928">
    <property type="entry name" value="RNA-binding domain, RBD"/>
    <property type="match status" value="1"/>
</dbReference>
<feature type="region of interest" description="Disordered" evidence="5">
    <location>
        <begin position="298"/>
        <end position="334"/>
    </location>
</feature>
<dbReference type="PROSITE" id="PS50102">
    <property type="entry name" value="RRM"/>
    <property type="match status" value="1"/>
</dbReference>
<dbReference type="Gene3D" id="3.30.70.330">
    <property type="match status" value="2"/>
</dbReference>
<dbReference type="AlphaFoldDB" id="A0A7R8ZPK2"/>
<evidence type="ECO:0000256" key="3">
    <source>
        <dbReference type="ARBA" id="ARBA00022845"/>
    </source>
</evidence>
<dbReference type="GO" id="GO:0008135">
    <property type="term" value="F:translation factor activity, RNA binding"/>
    <property type="evidence" value="ECO:0007669"/>
    <property type="project" value="TreeGrafter"/>
</dbReference>
<feature type="compositionally biased region" description="Low complexity" evidence="5">
    <location>
        <begin position="302"/>
        <end position="330"/>
    </location>
</feature>
<feature type="region of interest" description="Disordered" evidence="5">
    <location>
        <begin position="126"/>
        <end position="173"/>
    </location>
</feature>
<dbReference type="CDD" id="cd12725">
    <property type="entry name" value="RRM2_CPEB1"/>
    <property type="match status" value="1"/>
</dbReference>
<reference evidence="6" key="1">
    <citation type="submission" date="2020-11" db="EMBL/GenBank/DDBJ databases">
        <authorList>
            <person name="Tran Van P."/>
        </authorList>
    </citation>
    <scope>NUCLEOTIDE SEQUENCE</scope>
</reference>
<dbReference type="GO" id="GO:0045202">
    <property type="term" value="C:synapse"/>
    <property type="evidence" value="ECO:0007669"/>
    <property type="project" value="TreeGrafter"/>
</dbReference>
<dbReference type="SMART" id="SM00360">
    <property type="entry name" value="RRM"/>
    <property type="match status" value="2"/>
</dbReference>
<comment type="similarity">
    <text evidence="1">Belongs to the RRM CPEB family.</text>
</comment>
<dbReference type="GO" id="GO:2000766">
    <property type="term" value="P:negative regulation of cytoplasmic translation"/>
    <property type="evidence" value="ECO:0007669"/>
    <property type="project" value="TreeGrafter"/>
</dbReference>
<dbReference type="Pfam" id="PF16368">
    <property type="entry name" value="CEBP1_N"/>
    <property type="match status" value="1"/>
</dbReference>
<dbReference type="CDD" id="cd19757">
    <property type="entry name" value="Bbox1"/>
    <property type="match status" value="1"/>
</dbReference>
<dbReference type="InterPro" id="IPR035979">
    <property type="entry name" value="RBD_domain_sf"/>
</dbReference>
<dbReference type="CDD" id="cd12723">
    <property type="entry name" value="RRM1_CPEB1"/>
    <property type="match status" value="1"/>
</dbReference>
<dbReference type="GO" id="GO:0043022">
    <property type="term" value="F:ribosome binding"/>
    <property type="evidence" value="ECO:0007669"/>
    <property type="project" value="TreeGrafter"/>
</dbReference>
<dbReference type="Gene3D" id="4.10.640.40">
    <property type="entry name" value="Cytoplasmic polyadenylation element-binding protein, ZZ domain"/>
    <property type="match status" value="1"/>
</dbReference>
<accession>A0A7R8ZPK2</accession>
<dbReference type="GO" id="GO:0005737">
    <property type="term" value="C:cytoplasm"/>
    <property type="evidence" value="ECO:0007669"/>
    <property type="project" value="TreeGrafter"/>
</dbReference>
<dbReference type="InterPro" id="IPR034977">
    <property type="entry name" value="CPEB1_RRM1"/>
</dbReference>
<dbReference type="PANTHER" id="PTHR12566">
    <property type="entry name" value="CYTOPLASMIC POLYADENYLATION ELEMENT BINDING PROTEIN CPEB"/>
    <property type="match status" value="1"/>
</dbReference>
<dbReference type="InterPro" id="IPR038446">
    <property type="entry name" value="CEBP_ZZ_sf"/>
</dbReference>
<dbReference type="FunFam" id="4.10.640.40:FF:000002">
    <property type="entry name" value="Putative Cytoplasmic polyadenylation element-binding protein 1"/>
    <property type="match status" value="1"/>
</dbReference>
<dbReference type="OrthoDB" id="10033548at2759"/>
<dbReference type="InterPro" id="IPR000504">
    <property type="entry name" value="RRM_dom"/>
</dbReference>
<name>A0A7R8ZPK2_9CRUS</name>
<dbReference type="PANTHER" id="PTHR12566:SF9">
    <property type="entry name" value="CYTOPLASMIC POLYADENYLATION ELEMENT-BINDING PROTEIN 1"/>
    <property type="match status" value="1"/>
</dbReference>
<dbReference type="InterPro" id="IPR012677">
    <property type="entry name" value="Nucleotide-bd_a/b_plait_sf"/>
</dbReference>
<organism evidence="6">
    <name type="scientific">Cyprideis torosa</name>
    <dbReference type="NCBI Taxonomy" id="163714"/>
    <lineage>
        <taxon>Eukaryota</taxon>
        <taxon>Metazoa</taxon>
        <taxon>Ecdysozoa</taxon>
        <taxon>Arthropoda</taxon>
        <taxon>Crustacea</taxon>
        <taxon>Oligostraca</taxon>
        <taxon>Ostracoda</taxon>
        <taxon>Podocopa</taxon>
        <taxon>Podocopida</taxon>
        <taxon>Cytherocopina</taxon>
        <taxon>Cytheroidea</taxon>
        <taxon>Cytherideidae</taxon>
        <taxon>Cyprideis</taxon>
    </lineage>
</organism>
<feature type="region of interest" description="Disordered" evidence="5">
    <location>
        <begin position="1"/>
        <end position="20"/>
    </location>
</feature>